<reference evidence="1 2" key="1">
    <citation type="submission" date="2020-12" db="EMBL/GenBank/DDBJ databases">
        <title>Concerted genomic and epigenomic changes stabilize Arabidopsis allopolyploids.</title>
        <authorList>
            <person name="Chen Z."/>
        </authorList>
    </citation>
    <scope>NUCLEOTIDE SEQUENCE [LARGE SCALE GENOMIC DNA]</scope>
    <source>
        <strain evidence="1">Allo738</strain>
        <tissue evidence="1">Leaf</tissue>
    </source>
</reference>
<accession>A0A8T1Z2P5</accession>
<evidence type="ECO:0000313" key="1">
    <source>
        <dbReference type="EMBL" id="KAG7552528.1"/>
    </source>
</evidence>
<dbReference type="Proteomes" id="UP000694240">
    <property type="component" value="Chromosome 11"/>
</dbReference>
<sequence length="77" mass="8534">MPLTKILDSLLAATQSVFVIIAQRNMSQTKLLYSLLAATKSVFVIIAQRVVLEGEGRYKVVKDLFVDAIMGNIHKTL</sequence>
<dbReference type="AlphaFoldDB" id="A0A8T1Z2P5"/>
<keyword evidence="2" id="KW-1185">Reference proteome</keyword>
<comment type="caution">
    <text evidence="1">The sequence shown here is derived from an EMBL/GenBank/DDBJ whole genome shotgun (WGS) entry which is preliminary data.</text>
</comment>
<evidence type="ECO:0000313" key="2">
    <source>
        <dbReference type="Proteomes" id="UP000694240"/>
    </source>
</evidence>
<organism evidence="1 2">
    <name type="scientific">Arabidopsis thaliana x Arabidopsis arenosa</name>
    <dbReference type="NCBI Taxonomy" id="1240361"/>
    <lineage>
        <taxon>Eukaryota</taxon>
        <taxon>Viridiplantae</taxon>
        <taxon>Streptophyta</taxon>
        <taxon>Embryophyta</taxon>
        <taxon>Tracheophyta</taxon>
        <taxon>Spermatophyta</taxon>
        <taxon>Magnoliopsida</taxon>
        <taxon>eudicotyledons</taxon>
        <taxon>Gunneridae</taxon>
        <taxon>Pentapetalae</taxon>
        <taxon>rosids</taxon>
        <taxon>malvids</taxon>
        <taxon>Brassicales</taxon>
        <taxon>Brassicaceae</taxon>
        <taxon>Camelineae</taxon>
        <taxon>Arabidopsis</taxon>
    </lineage>
</organism>
<gene>
    <name evidence="1" type="ORF">ISN45_Aa06g031270</name>
</gene>
<protein>
    <submittedName>
        <fullName evidence="1">Uncharacterized protein</fullName>
    </submittedName>
</protein>
<proteinExistence type="predicted"/>
<name>A0A8T1Z2P5_9BRAS</name>
<dbReference type="EMBL" id="JAEFBK010000011">
    <property type="protein sequence ID" value="KAG7552528.1"/>
    <property type="molecule type" value="Genomic_DNA"/>
</dbReference>